<dbReference type="Gene3D" id="3.40.50.10420">
    <property type="entry name" value="NagB/RpiA/CoA transferase-like"/>
    <property type="match status" value="1"/>
</dbReference>
<sequence length="231" mass="25938">MDLKKQEDFLNNIASKLGRPRRSGVEPPKWESKPYLHLYEGKSHEELIEDFITNLGQLNTKVDRISRDQFAASLGNVIQDFEVRSTVYWDDEALDSLCLSDVLEKNQIDAFRWDPNENEEEMKQRTAHVDLGIVFADLGLAETGTVVLFNGGGRGRLVSLLPPKFLCILSEKDIVPRLTQAVQKVHERVSEGLPACINFITGPSRTGDIEMDLAFGVHGPGKVHVILLKDE</sequence>
<proteinExistence type="predicted"/>
<gene>
    <name evidence="2" type="ORF">J2Z37_005084</name>
</gene>
<dbReference type="InterPro" id="IPR003741">
    <property type="entry name" value="LUD_dom"/>
</dbReference>
<feature type="domain" description="LUD" evidence="1">
    <location>
        <begin position="48"/>
        <end position="228"/>
    </location>
</feature>
<organism evidence="2 3">
    <name type="scientific">Ammoniphilus resinae</name>
    <dbReference type="NCBI Taxonomy" id="861532"/>
    <lineage>
        <taxon>Bacteria</taxon>
        <taxon>Bacillati</taxon>
        <taxon>Bacillota</taxon>
        <taxon>Bacilli</taxon>
        <taxon>Bacillales</taxon>
        <taxon>Paenibacillaceae</taxon>
        <taxon>Aneurinibacillus group</taxon>
        <taxon>Ammoniphilus</taxon>
    </lineage>
</organism>
<dbReference type="PANTHER" id="PTHR43682">
    <property type="entry name" value="LACTATE UTILIZATION PROTEIN C"/>
    <property type="match status" value="1"/>
</dbReference>
<dbReference type="PANTHER" id="PTHR43682:SF1">
    <property type="entry name" value="LACTATE UTILIZATION PROTEIN C"/>
    <property type="match status" value="1"/>
</dbReference>
<dbReference type="Proteomes" id="UP001519343">
    <property type="component" value="Unassembled WGS sequence"/>
</dbReference>
<dbReference type="EMBL" id="JAGGKT010000038">
    <property type="protein sequence ID" value="MBP1935064.1"/>
    <property type="molecule type" value="Genomic_DNA"/>
</dbReference>
<dbReference type="RefSeq" id="WP_209813024.1">
    <property type="nucleotide sequence ID" value="NZ_JAGGKT010000038.1"/>
</dbReference>
<comment type="caution">
    <text evidence="2">The sequence shown here is derived from an EMBL/GenBank/DDBJ whole genome shotgun (WGS) entry which is preliminary data.</text>
</comment>
<dbReference type="Pfam" id="PF02589">
    <property type="entry name" value="LUD_dom"/>
    <property type="match status" value="1"/>
</dbReference>
<dbReference type="SUPFAM" id="SSF100950">
    <property type="entry name" value="NagB/RpiA/CoA transferase-like"/>
    <property type="match status" value="1"/>
</dbReference>
<dbReference type="InterPro" id="IPR037171">
    <property type="entry name" value="NagB/RpiA_transferase-like"/>
</dbReference>
<dbReference type="InterPro" id="IPR024185">
    <property type="entry name" value="FTHF_cligase-like_sf"/>
</dbReference>
<evidence type="ECO:0000313" key="3">
    <source>
        <dbReference type="Proteomes" id="UP001519343"/>
    </source>
</evidence>
<keyword evidence="3" id="KW-1185">Reference proteome</keyword>
<evidence type="ECO:0000313" key="2">
    <source>
        <dbReference type="EMBL" id="MBP1935064.1"/>
    </source>
</evidence>
<protein>
    <submittedName>
        <fullName evidence="2">L-lactate dehydrogenase complex protein LldG</fullName>
    </submittedName>
</protein>
<evidence type="ECO:0000259" key="1">
    <source>
        <dbReference type="Pfam" id="PF02589"/>
    </source>
</evidence>
<accession>A0ABS4GXS3</accession>
<name>A0ABS4GXS3_9BACL</name>
<reference evidence="2 3" key="1">
    <citation type="submission" date="2021-03" db="EMBL/GenBank/DDBJ databases">
        <title>Genomic Encyclopedia of Type Strains, Phase IV (KMG-IV): sequencing the most valuable type-strain genomes for metagenomic binning, comparative biology and taxonomic classification.</title>
        <authorList>
            <person name="Goeker M."/>
        </authorList>
    </citation>
    <scope>NUCLEOTIDE SEQUENCE [LARGE SCALE GENOMIC DNA]</scope>
    <source>
        <strain evidence="2 3">DSM 24738</strain>
    </source>
</reference>